<evidence type="ECO:0000313" key="4">
    <source>
        <dbReference type="EMBL" id="QRZ36054.1"/>
    </source>
</evidence>
<dbReference type="InterPro" id="IPR036390">
    <property type="entry name" value="WH_DNA-bd_sf"/>
</dbReference>
<dbReference type="Gene3D" id="1.10.10.10">
    <property type="entry name" value="Winged helix-like DNA-binding domain superfamily/Winged helix DNA-binding domain"/>
    <property type="match status" value="2"/>
</dbReference>
<protein>
    <submittedName>
        <fullName evidence="4 5">Replication initiator protein</fullName>
    </submittedName>
</protein>
<evidence type="ECO:0000259" key="2">
    <source>
        <dbReference type="Pfam" id="PF01051"/>
    </source>
</evidence>
<dbReference type="EMBL" id="CP031927">
    <property type="protein sequence ID" value="QRZ36054.1"/>
    <property type="molecule type" value="Genomic_DNA"/>
</dbReference>
<dbReference type="SUPFAM" id="SSF46785">
    <property type="entry name" value="Winged helix' DNA-binding domain"/>
    <property type="match status" value="2"/>
</dbReference>
<organism evidence="4">
    <name type="scientific">Lactococcus lactis subsp. lactis</name>
    <name type="common">Streptococcus lactis</name>
    <dbReference type="NCBI Taxonomy" id="1360"/>
    <lineage>
        <taxon>Bacteria</taxon>
        <taxon>Bacillati</taxon>
        <taxon>Bacillota</taxon>
        <taxon>Bacilli</taxon>
        <taxon>Lactobacillales</taxon>
        <taxon>Streptococcaceae</taxon>
        <taxon>Lactococcus</taxon>
    </lineage>
</organism>
<sequence>MSIIPNNNELNEKKVVYPLKEIEKRKIVEHNDLITSVAKMDKVPLKIFELAVSCIDTDNPPKDHTILLSKTELFAFFKVSDNDKHSRFKEAIEKMQKQAFFQIKEVKGKGYNMKSIVPIPFVEWNSYNDEVKIEFHREIMPYLIELKEKFTQYALSDIMELNSKYSIILYKWLSMNYNQYEHYSVKGGRRTEQVESYRNPSILVKELRIMSDTVNEYKDFRNFDKWVLKKPIEEINKYTSFNVSYEKIKKGRSIDNIVFHIEKKRMADDNSYKLDDRAYQEDKARKAETEDQLVLQAMDSPYTKLLMEHFLLSYLDLMDKKILAGLQKNVYPLYDELKELRGLNGVKDHLSYVSSKQEAYSKRNVAKYLKKAIEQYLPTVKRQNL</sequence>
<reference evidence="5" key="2">
    <citation type="submission" date="2023-04" db="EMBL/GenBank/DDBJ databases">
        <title>Lactococcal genome sequencing project.</title>
        <authorList>
            <person name="McDonnell B."/>
        </authorList>
    </citation>
    <scope>NUCLEOTIDE SEQUENCE</scope>
    <source>
        <strain evidence="5">223</strain>
        <plasmid evidence="5">p223F</plasmid>
    </source>
</reference>
<feature type="domain" description="Lactococcus lactis RepB C-terminal" evidence="3">
    <location>
        <begin position="263"/>
        <end position="385"/>
    </location>
</feature>
<dbReference type="Pfam" id="PF01051">
    <property type="entry name" value="Rep3_N"/>
    <property type="match status" value="1"/>
</dbReference>
<dbReference type="InterPro" id="IPR036388">
    <property type="entry name" value="WH-like_DNA-bd_sf"/>
</dbReference>
<evidence type="ECO:0000313" key="6">
    <source>
        <dbReference type="Proteomes" id="UP000663169"/>
    </source>
</evidence>
<geneLocation type="plasmid" evidence="5 6">
    <name>p223F</name>
</geneLocation>
<dbReference type="GO" id="GO:0003887">
    <property type="term" value="F:DNA-directed DNA polymerase activity"/>
    <property type="evidence" value="ECO:0007669"/>
    <property type="project" value="InterPro"/>
</dbReference>
<dbReference type="Pfam" id="PF21205">
    <property type="entry name" value="Rep3_C"/>
    <property type="match status" value="1"/>
</dbReference>
<evidence type="ECO:0000259" key="3">
    <source>
        <dbReference type="Pfam" id="PF06430"/>
    </source>
</evidence>
<feature type="domain" description="Initiator Rep protein WH1" evidence="2">
    <location>
        <begin position="26"/>
        <end position="174"/>
    </location>
</feature>
<dbReference type="InterPro" id="IPR010931">
    <property type="entry name" value="L_lactis_RepB_C"/>
</dbReference>
<dbReference type="RefSeq" id="WP_011279298.1">
    <property type="nucleotide sequence ID" value="NZ_CP090358.1"/>
</dbReference>
<comment type="similarity">
    <text evidence="1">Belongs to the initiator RepB protein family.</text>
</comment>
<dbReference type="AlphaFoldDB" id="A0AAJ4MN00"/>
<dbReference type="EMBL" id="CP124117">
    <property type="protein sequence ID" value="WNO25715.1"/>
    <property type="molecule type" value="Genomic_DNA"/>
</dbReference>
<reference evidence="4" key="1">
    <citation type="journal article" date="2020" name="Mol. Microbiol.">
        <title>The CWPS Rubik's cube: Linking diversity of cell wall polysaccharide structures with the encoded biosynthetic machinery of selected Lactococcus lactis strains.</title>
        <authorList>
            <person name="Mahony J."/>
            <person name="Frantzen C."/>
            <person name="Vinogradov E."/>
            <person name="Sadovskaya I."/>
            <person name="Theodorou I."/>
            <person name="Kelleher P."/>
            <person name="Chapot-Chartier M.P."/>
            <person name="Cambillau C."/>
            <person name="Holo H."/>
            <person name="van Sinderen D."/>
        </authorList>
    </citation>
    <scope>NUCLEOTIDE SEQUENCE</scope>
    <source>
        <strain evidence="4">223</strain>
        <plasmid evidence="4">p223A</plasmid>
    </source>
</reference>
<proteinExistence type="inferred from homology"/>
<dbReference type="Pfam" id="PF06430">
    <property type="entry name" value="L_lactis_RepB_C"/>
    <property type="match status" value="1"/>
</dbReference>
<keyword evidence="4" id="KW-0614">Plasmid</keyword>
<evidence type="ECO:0000256" key="1">
    <source>
        <dbReference type="ARBA" id="ARBA00038283"/>
    </source>
</evidence>
<dbReference type="GO" id="GO:0006270">
    <property type="term" value="P:DNA replication initiation"/>
    <property type="evidence" value="ECO:0007669"/>
    <property type="project" value="InterPro"/>
</dbReference>
<dbReference type="InterPro" id="IPR000525">
    <property type="entry name" value="Initiator_Rep_WH1"/>
</dbReference>
<name>A0AAJ4MN00_LACLL</name>
<gene>
    <name evidence="5" type="ORF">LL223_04020</name>
    <name evidence="4" type="ORF">LL223_pA01</name>
</gene>
<accession>A0AAJ4MN00</accession>
<evidence type="ECO:0000313" key="5">
    <source>
        <dbReference type="EMBL" id="WNO25715.1"/>
    </source>
</evidence>
<dbReference type="Proteomes" id="UP000663169">
    <property type="component" value="Plasmid p223F"/>
</dbReference>
<geneLocation type="plasmid" evidence="4">
    <name>p223A</name>
</geneLocation>